<dbReference type="Proteomes" id="UP000587880">
    <property type="component" value="Unassembled WGS sequence"/>
</dbReference>
<protein>
    <submittedName>
        <fullName evidence="2">Uncharacterized protein</fullName>
    </submittedName>
</protein>
<dbReference type="AlphaFoldDB" id="A0A1S8RM65"/>
<dbReference type="Proteomes" id="UP000190973">
    <property type="component" value="Unassembled WGS sequence"/>
</dbReference>
<evidence type="ECO:0000313" key="4">
    <source>
        <dbReference type="Proteomes" id="UP000587880"/>
    </source>
</evidence>
<evidence type="ECO:0000313" key="3">
    <source>
        <dbReference type="Proteomes" id="UP000190973"/>
    </source>
</evidence>
<dbReference type="EMBL" id="LZZI01000166">
    <property type="protein sequence ID" value="OOM54316.1"/>
    <property type="molecule type" value="Genomic_DNA"/>
</dbReference>
<proteinExistence type="predicted"/>
<sequence>MSEIRNCVTTAQCQSVGSTMECCTSCQSNMQDNCSCEGCGPIGVSCGSIEDAVCLPILADELFDSVFSEKEDIGSLTNLTFTLDSLNPNLVAGQLVCIQQIGISYDFIGLAQTVPVNSQIVINGQTFTLTPSSLFNISTTPGTAINLFDELNGTITLQPPCCCNPPTQPGTRFRTIERNRAFQVANLRIVASGVIGCTRFTATAVTTNLVQPGTNAIPLSVFGITNMVFTGRICWPNNRNRMTLTDSYTPNLSVDCIVPTSNFIAPTAGGAGTFTANIDLSFIVDRRLYISSREPVAVFTTPNAVIIKNGEIIG</sequence>
<reference evidence="2 3" key="1">
    <citation type="submission" date="2016-05" db="EMBL/GenBank/DDBJ databases">
        <title>Microbial solvent formation.</title>
        <authorList>
            <person name="Poehlein A."/>
            <person name="Montoya Solano J.D."/>
            <person name="Flitsch S."/>
            <person name="Krabben P."/>
            <person name="Duerre P."/>
            <person name="Daniel R."/>
        </authorList>
    </citation>
    <scope>NUCLEOTIDE SEQUENCE [LARGE SCALE GENOMIC DNA]</scope>
    <source>
        <strain evidence="2 3">DSM 53</strain>
    </source>
</reference>
<dbReference type="RefSeq" id="WP_077840849.1">
    <property type="nucleotide sequence ID" value="NZ_JABAGD010000019.1"/>
</dbReference>
<dbReference type="EMBL" id="JABAGD010000019">
    <property type="protein sequence ID" value="NMF05468.1"/>
    <property type="molecule type" value="Genomic_DNA"/>
</dbReference>
<comment type="caution">
    <text evidence="2">The sequence shown here is derived from an EMBL/GenBank/DDBJ whole genome shotgun (WGS) entry which is preliminary data.</text>
</comment>
<accession>A0A1S8RM65</accession>
<gene>
    <name evidence="2" type="ORF">CLBCK_46730</name>
    <name evidence="1" type="ORF">HF849_12105</name>
</gene>
<reference evidence="1 4" key="2">
    <citation type="submission" date="2020-04" db="EMBL/GenBank/DDBJ databases">
        <authorList>
            <person name="Hitch T.C.A."/>
            <person name="Wylensek D."/>
            <person name="Clavel T."/>
        </authorList>
    </citation>
    <scope>NUCLEOTIDE SEQUENCE [LARGE SCALE GENOMIC DNA]</scope>
    <source>
        <strain evidence="1 4">WB01_NA02</strain>
    </source>
</reference>
<organism evidence="2 3">
    <name type="scientific">Clostridium beijerinckii</name>
    <name type="common">Clostridium MP</name>
    <dbReference type="NCBI Taxonomy" id="1520"/>
    <lineage>
        <taxon>Bacteria</taxon>
        <taxon>Bacillati</taxon>
        <taxon>Bacillota</taxon>
        <taxon>Clostridia</taxon>
        <taxon>Eubacteriales</taxon>
        <taxon>Clostridiaceae</taxon>
        <taxon>Clostridium</taxon>
    </lineage>
</organism>
<name>A0A1S8RM65_CLOBE</name>
<evidence type="ECO:0000313" key="2">
    <source>
        <dbReference type="EMBL" id="OOM54316.1"/>
    </source>
</evidence>
<evidence type="ECO:0000313" key="1">
    <source>
        <dbReference type="EMBL" id="NMF05468.1"/>
    </source>
</evidence>